<dbReference type="GO" id="GO:0016020">
    <property type="term" value="C:membrane"/>
    <property type="evidence" value="ECO:0007669"/>
    <property type="project" value="UniProtKB-SubCell"/>
</dbReference>
<accession>A0AAE9DIV2</accession>
<evidence type="ECO:0000256" key="4">
    <source>
        <dbReference type="RuleBase" id="RU367022"/>
    </source>
</evidence>
<keyword evidence="1 4" id="KW-0812">Transmembrane</keyword>
<keyword evidence="2 4" id="KW-1133">Transmembrane helix</keyword>
<dbReference type="AlphaFoldDB" id="A0AAE9DIV2"/>
<evidence type="ECO:0000256" key="2">
    <source>
        <dbReference type="ARBA" id="ARBA00022989"/>
    </source>
</evidence>
<dbReference type="EMBL" id="CP090892">
    <property type="protein sequence ID" value="ULU04999.1"/>
    <property type="molecule type" value="Genomic_DNA"/>
</dbReference>
<keyword evidence="4" id="KW-0186">Copper</keyword>
<evidence type="ECO:0000313" key="6">
    <source>
        <dbReference type="Proteomes" id="UP000827892"/>
    </source>
</evidence>
<evidence type="ECO:0000256" key="1">
    <source>
        <dbReference type="ARBA" id="ARBA00022692"/>
    </source>
</evidence>
<feature type="transmembrane region" description="Helical" evidence="4">
    <location>
        <begin position="151"/>
        <end position="172"/>
    </location>
</feature>
<dbReference type="Pfam" id="PF04145">
    <property type="entry name" value="Ctr"/>
    <property type="match status" value="1"/>
</dbReference>
<evidence type="ECO:0000256" key="3">
    <source>
        <dbReference type="ARBA" id="ARBA00023136"/>
    </source>
</evidence>
<name>A0AAE9DIV2_CAEBR</name>
<keyword evidence="3 4" id="KW-0472">Membrane</keyword>
<protein>
    <recommendedName>
        <fullName evidence="4">Copper transport protein</fullName>
    </recommendedName>
</protein>
<feature type="transmembrane region" description="Helical" evidence="4">
    <location>
        <begin position="43"/>
        <end position="63"/>
    </location>
</feature>
<sequence>MVREDGDCYLITDLARQFMDMDMTLHFGEREKILFSWWKTGSLSGMAVSMLISFLLCILYEAIKSFRYFLAVWNNQKRQQRHAEASITNPQNSGGDTISEDSVHIAPLVQLSGFTRRLFTSYRIAQGALYGLQALLAYALMLIVMTYNMNLILSIVVGEAVGYFLFTGNPLVDQHLSDCC</sequence>
<dbReference type="PANTHER" id="PTHR12483:SF106">
    <property type="entry name" value="COPPER TRANSPORT PROTEIN"/>
    <property type="match status" value="1"/>
</dbReference>
<dbReference type="Proteomes" id="UP000827892">
    <property type="component" value="Chromosome II"/>
</dbReference>
<keyword evidence="4" id="KW-0813">Transport</keyword>
<reference evidence="5 6" key="1">
    <citation type="submission" date="2022-05" db="EMBL/GenBank/DDBJ databases">
        <title>Chromosome-level reference genomes for two strains of Caenorhabditis briggsae: an improved platform for comparative genomics.</title>
        <authorList>
            <person name="Stevens L."/>
            <person name="Andersen E.C."/>
        </authorList>
    </citation>
    <scope>NUCLEOTIDE SEQUENCE [LARGE SCALE GENOMIC DNA]</scope>
    <source>
        <strain evidence="5">QX1410_ONT</strain>
        <tissue evidence="5">Whole-organism</tissue>
    </source>
</reference>
<dbReference type="GO" id="GO:0005375">
    <property type="term" value="F:copper ion transmembrane transporter activity"/>
    <property type="evidence" value="ECO:0007669"/>
    <property type="project" value="UniProtKB-UniRule"/>
</dbReference>
<feature type="transmembrane region" description="Helical" evidence="4">
    <location>
        <begin position="127"/>
        <end position="145"/>
    </location>
</feature>
<dbReference type="PANTHER" id="PTHR12483">
    <property type="entry name" value="SOLUTE CARRIER FAMILY 31 COPPER TRANSPORTERS"/>
    <property type="match status" value="1"/>
</dbReference>
<comment type="subcellular location">
    <subcellularLocation>
        <location evidence="4">Membrane</location>
        <topology evidence="4">Multi-pass membrane protein</topology>
    </subcellularLocation>
</comment>
<organism evidence="5 6">
    <name type="scientific">Caenorhabditis briggsae</name>
    <dbReference type="NCBI Taxonomy" id="6238"/>
    <lineage>
        <taxon>Eukaryota</taxon>
        <taxon>Metazoa</taxon>
        <taxon>Ecdysozoa</taxon>
        <taxon>Nematoda</taxon>
        <taxon>Chromadorea</taxon>
        <taxon>Rhabditida</taxon>
        <taxon>Rhabditina</taxon>
        <taxon>Rhabditomorpha</taxon>
        <taxon>Rhabditoidea</taxon>
        <taxon>Rhabditidae</taxon>
        <taxon>Peloderinae</taxon>
        <taxon>Caenorhabditis</taxon>
    </lineage>
</organism>
<gene>
    <name evidence="5" type="ORF">L3Y34_017622</name>
</gene>
<dbReference type="InterPro" id="IPR007274">
    <property type="entry name" value="Cop_transporter"/>
</dbReference>
<proteinExistence type="inferred from homology"/>
<keyword evidence="4" id="KW-0406">Ion transport</keyword>
<comment type="similarity">
    <text evidence="4">Belongs to the copper transporter (Ctr) (TC 1.A.56) family. SLC31A subfamily.</text>
</comment>
<evidence type="ECO:0000313" key="5">
    <source>
        <dbReference type="EMBL" id="ULU04999.1"/>
    </source>
</evidence>
<keyword evidence="4" id="KW-0187">Copper transport</keyword>